<organism evidence="2 3">
    <name type="scientific">Caenorhabditis tropicalis</name>
    <dbReference type="NCBI Taxonomy" id="1561998"/>
    <lineage>
        <taxon>Eukaryota</taxon>
        <taxon>Metazoa</taxon>
        <taxon>Ecdysozoa</taxon>
        <taxon>Nematoda</taxon>
        <taxon>Chromadorea</taxon>
        <taxon>Rhabditida</taxon>
        <taxon>Rhabditina</taxon>
        <taxon>Rhabditomorpha</taxon>
        <taxon>Rhabditoidea</taxon>
        <taxon>Rhabditidae</taxon>
        <taxon>Peloderinae</taxon>
        <taxon>Caenorhabditis</taxon>
    </lineage>
</organism>
<name>A0A1I7UWT7_9PELO</name>
<dbReference type="InterPro" id="IPR040161">
    <property type="entry name" value="FB224"/>
</dbReference>
<dbReference type="PANTHER" id="PTHR23015">
    <property type="entry name" value="UNCHARACTERIZED C.ELEGANS PROTEIN"/>
    <property type="match status" value="1"/>
</dbReference>
<keyword evidence="2" id="KW-1185">Reference proteome</keyword>
<dbReference type="AlphaFoldDB" id="A0A1I7UWT7"/>
<reference evidence="3" key="1">
    <citation type="submission" date="2016-11" db="UniProtKB">
        <authorList>
            <consortium name="WormBaseParasite"/>
        </authorList>
    </citation>
    <scope>IDENTIFICATION</scope>
</reference>
<protein>
    <submittedName>
        <fullName evidence="3">F-box domain-containing protein</fullName>
    </submittedName>
</protein>
<dbReference type="WBParaSite" id="Csp11.Scaffold630.g20131.t1">
    <property type="protein sequence ID" value="Csp11.Scaffold630.g20131.t1"/>
    <property type="gene ID" value="Csp11.Scaffold630.g20131"/>
</dbReference>
<dbReference type="Proteomes" id="UP000095282">
    <property type="component" value="Unplaced"/>
</dbReference>
<dbReference type="InterPro" id="IPR036047">
    <property type="entry name" value="F-box-like_dom_sf"/>
</dbReference>
<dbReference type="PROSITE" id="PS50181">
    <property type="entry name" value="FBOX"/>
    <property type="match status" value="1"/>
</dbReference>
<dbReference type="InterPro" id="IPR001810">
    <property type="entry name" value="F-box_dom"/>
</dbReference>
<evidence type="ECO:0000313" key="3">
    <source>
        <dbReference type="WBParaSite" id="Csp11.Scaffold630.g20131.t1"/>
    </source>
</evidence>
<dbReference type="InterPro" id="IPR002900">
    <property type="entry name" value="DUF38/FTH_CAE_spp"/>
</dbReference>
<accession>A0A1I7UWT7</accession>
<dbReference type="Pfam" id="PF00646">
    <property type="entry name" value="F-box"/>
    <property type="match status" value="1"/>
</dbReference>
<evidence type="ECO:0000259" key="1">
    <source>
        <dbReference type="PROSITE" id="PS50181"/>
    </source>
</evidence>
<feature type="domain" description="F-box" evidence="1">
    <location>
        <begin position="14"/>
        <end position="65"/>
    </location>
</feature>
<sequence>MSDETAIKDSNRTEKTFSDIPFEILAKVVEKLDFKSQTKLQRVSRDLKKIVDRSKPPIDGILYHIKDNIKVTFFCTNTYLHLSVQYTGYNKERVFNDLAILLNNPRLRLKRFRWVNESSTPELDQKLIDLMNSLDRKLEVSSLQLDSQLNEDLHIAVLQTVKPKTLETMQFHFPNQLINIDRLFHLDQWKKAKIVYLKDIKLDFSRAFHHFHQFKFIVVRAEAISIDDMLNMRKASF</sequence>
<evidence type="ECO:0000313" key="2">
    <source>
        <dbReference type="Proteomes" id="UP000095282"/>
    </source>
</evidence>
<dbReference type="CDD" id="cd22150">
    <property type="entry name" value="F-box_CeFBXA-like"/>
    <property type="match status" value="1"/>
</dbReference>
<dbReference type="Pfam" id="PF01827">
    <property type="entry name" value="FTH"/>
    <property type="match status" value="1"/>
</dbReference>
<dbReference type="PANTHER" id="PTHR23015:SF4">
    <property type="entry name" value="DUF38 DOMAIN-CONTAINING PROTEIN-RELATED"/>
    <property type="match status" value="1"/>
</dbReference>
<dbReference type="GO" id="GO:0045087">
    <property type="term" value="P:innate immune response"/>
    <property type="evidence" value="ECO:0007669"/>
    <property type="project" value="TreeGrafter"/>
</dbReference>
<dbReference type="SUPFAM" id="SSF81383">
    <property type="entry name" value="F-box domain"/>
    <property type="match status" value="1"/>
</dbReference>
<proteinExistence type="predicted"/>